<name>A0A1T5BYT1_9SPHN</name>
<dbReference type="Proteomes" id="UP000189818">
    <property type="component" value="Unassembled WGS sequence"/>
</dbReference>
<dbReference type="STRING" id="439228.SAMN06295920_103417"/>
<dbReference type="EMBL" id="FUYM01000003">
    <property type="protein sequence ID" value="SKB52508.1"/>
    <property type="molecule type" value="Genomic_DNA"/>
</dbReference>
<keyword evidence="3" id="KW-0969">Cilium</keyword>
<gene>
    <name evidence="3" type="ORF">SAMN06295920_103417</name>
</gene>
<evidence type="ECO:0000313" key="3">
    <source>
        <dbReference type="EMBL" id="SKB52508.1"/>
    </source>
</evidence>
<feature type="region of interest" description="Disordered" evidence="1">
    <location>
        <begin position="97"/>
        <end position="119"/>
    </location>
</feature>
<protein>
    <submittedName>
        <fullName evidence="3">Flagellar protein FlgJ</fullName>
    </submittedName>
</protein>
<evidence type="ECO:0000313" key="4">
    <source>
        <dbReference type="Proteomes" id="UP000189818"/>
    </source>
</evidence>
<evidence type="ECO:0000256" key="1">
    <source>
        <dbReference type="SAM" id="MobiDB-lite"/>
    </source>
</evidence>
<evidence type="ECO:0000259" key="2">
    <source>
        <dbReference type="Pfam" id="PF10135"/>
    </source>
</evidence>
<sequence>MIGSVSAKIGALADPKASELDQLKAAAKQFEAIFTRQMLKSTRDAKLCDDDLFGSDATDQFRDMQDSNLADQLANKGAIGIADLLVRQFQARVAKPAATTGSADPAVSADAAKADGASG</sequence>
<feature type="compositionally biased region" description="Low complexity" evidence="1">
    <location>
        <begin position="101"/>
        <end position="119"/>
    </location>
</feature>
<dbReference type="InterPro" id="IPR019301">
    <property type="entry name" value="Flagellar_prot_FlgJ_N"/>
</dbReference>
<keyword evidence="3" id="KW-0966">Cell projection</keyword>
<keyword evidence="4" id="KW-1185">Reference proteome</keyword>
<proteinExistence type="predicted"/>
<dbReference type="OrthoDB" id="8481704at2"/>
<dbReference type="RefSeq" id="WP_079647760.1">
    <property type="nucleotide sequence ID" value="NZ_FUYM01000003.1"/>
</dbReference>
<accession>A0A1T5BYT1</accession>
<feature type="domain" description="Flagellar protein FlgJ N-terminal" evidence="2">
    <location>
        <begin position="40"/>
        <end position="88"/>
    </location>
</feature>
<dbReference type="AlphaFoldDB" id="A0A1T5BYT1"/>
<reference evidence="4" key="1">
    <citation type="submission" date="2017-02" db="EMBL/GenBank/DDBJ databases">
        <authorList>
            <person name="Varghese N."/>
            <person name="Submissions S."/>
        </authorList>
    </citation>
    <scope>NUCLEOTIDE SEQUENCE [LARGE SCALE GENOMIC DNA]</scope>
    <source>
        <strain evidence="4">UM2</strain>
    </source>
</reference>
<organism evidence="3 4">
    <name type="scientific">Rhizorhabdus histidinilytica</name>
    <dbReference type="NCBI Taxonomy" id="439228"/>
    <lineage>
        <taxon>Bacteria</taxon>
        <taxon>Pseudomonadati</taxon>
        <taxon>Pseudomonadota</taxon>
        <taxon>Alphaproteobacteria</taxon>
        <taxon>Sphingomonadales</taxon>
        <taxon>Sphingomonadaceae</taxon>
        <taxon>Rhizorhabdus</taxon>
    </lineage>
</organism>
<dbReference type="Pfam" id="PF10135">
    <property type="entry name" value="Rod-binding"/>
    <property type="match status" value="1"/>
</dbReference>
<keyword evidence="3" id="KW-0282">Flagellum</keyword>